<sequence length="423" mass="49079">MNDLVEIMRTTDLSDKPDELLFNPPANSRLATDALDNIPRYLFRVVSPHSDGITNEAWVHSKAASNRMNTGFPPPEDIFSNLDTQKQRMIAEILYLHLKWKGDDYLEDNLVSWTSSLPFALQYIYYRHESNKDGSDLEDIKLYVIDTTKFPRGTFLRDLDLINAFYPFDKNLENIRGMRRGPTYYFGEYLSQGSLKIQGMHQVVSGASLFDQNRLQRLQPQFKAKGIQGRSQWPPWATEVVRLRKGVWNSSNQVRLSSADIWDRLKAVEEIVDHFEPRWRYPLAIYFVALIGRESVAKEDDEGTADDNVFFAFFRSKFIGGQQKEFNPSNFNVVAPSTMPEMTRVKELVREVHKDYHLRKALSLATEAEKKMRNLHIQLIHSEDRSVFLEDDPNEVLVRAGKIIRSRLKTIRMLRKKVTQAIS</sequence>
<protein>
    <recommendedName>
        <fullName evidence="1">DUF7587 domain-containing protein</fullName>
    </recommendedName>
</protein>
<name>A0ABR4IT07_9EURO</name>
<dbReference type="Proteomes" id="UP001610335">
    <property type="component" value="Unassembled WGS sequence"/>
</dbReference>
<keyword evidence="3" id="KW-1185">Reference proteome</keyword>
<accession>A0ABR4IT07</accession>
<reference evidence="2 3" key="1">
    <citation type="submission" date="2024-07" db="EMBL/GenBank/DDBJ databases">
        <title>Section-level genome sequencing and comparative genomics of Aspergillus sections Usti and Cavernicolus.</title>
        <authorList>
            <consortium name="Lawrence Berkeley National Laboratory"/>
            <person name="Nybo J.L."/>
            <person name="Vesth T.C."/>
            <person name="Theobald S."/>
            <person name="Frisvad J.C."/>
            <person name="Larsen T.O."/>
            <person name="Kjaerboelling I."/>
            <person name="Rothschild-Mancinelli K."/>
            <person name="Lyhne E.K."/>
            <person name="Kogle M.E."/>
            <person name="Barry K."/>
            <person name="Clum A."/>
            <person name="Na H."/>
            <person name="Ledsgaard L."/>
            <person name="Lin J."/>
            <person name="Lipzen A."/>
            <person name="Kuo A."/>
            <person name="Riley R."/>
            <person name="Mondo S."/>
            <person name="LaButti K."/>
            <person name="Haridas S."/>
            <person name="Pangalinan J."/>
            <person name="Salamov A.A."/>
            <person name="Simmons B.A."/>
            <person name="Magnuson J.K."/>
            <person name="Chen J."/>
            <person name="Drula E."/>
            <person name="Henrissat B."/>
            <person name="Wiebenga A."/>
            <person name="Lubbers R.J."/>
            <person name="Gomes A.C."/>
            <person name="Makela M.R."/>
            <person name="Stajich J."/>
            <person name="Grigoriev I.V."/>
            <person name="Mortensen U.H."/>
            <person name="De vries R.P."/>
            <person name="Baker S.E."/>
            <person name="Andersen M.R."/>
        </authorList>
    </citation>
    <scope>NUCLEOTIDE SEQUENCE [LARGE SCALE GENOMIC DNA]</scope>
    <source>
        <strain evidence="2 3">CBS 600.67</strain>
    </source>
</reference>
<organism evidence="2 3">
    <name type="scientific">Aspergillus cavernicola</name>
    <dbReference type="NCBI Taxonomy" id="176166"/>
    <lineage>
        <taxon>Eukaryota</taxon>
        <taxon>Fungi</taxon>
        <taxon>Dikarya</taxon>
        <taxon>Ascomycota</taxon>
        <taxon>Pezizomycotina</taxon>
        <taxon>Eurotiomycetes</taxon>
        <taxon>Eurotiomycetidae</taxon>
        <taxon>Eurotiales</taxon>
        <taxon>Aspergillaceae</taxon>
        <taxon>Aspergillus</taxon>
        <taxon>Aspergillus subgen. Nidulantes</taxon>
    </lineage>
</organism>
<proteinExistence type="predicted"/>
<evidence type="ECO:0000313" key="2">
    <source>
        <dbReference type="EMBL" id="KAL2830890.1"/>
    </source>
</evidence>
<dbReference type="EMBL" id="JBFXLS010000011">
    <property type="protein sequence ID" value="KAL2830890.1"/>
    <property type="molecule type" value="Genomic_DNA"/>
</dbReference>
<evidence type="ECO:0000313" key="3">
    <source>
        <dbReference type="Proteomes" id="UP001610335"/>
    </source>
</evidence>
<gene>
    <name evidence="2" type="ORF">BDW59DRAFT_158325</name>
</gene>
<dbReference type="Pfam" id="PF24494">
    <property type="entry name" value="DUF7587"/>
    <property type="match status" value="1"/>
</dbReference>
<feature type="domain" description="DUF7587" evidence="1">
    <location>
        <begin position="38"/>
        <end position="170"/>
    </location>
</feature>
<comment type="caution">
    <text evidence="2">The sequence shown here is derived from an EMBL/GenBank/DDBJ whole genome shotgun (WGS) entry which is preliminary data.</text>
</comment>
<evidence type="ECO:0000259" key="1">
    <source>
        <dbReference type="Pfam" id="PF24494"/>
    </source>
</evidence>
<dbReference type="InterPro" id="IPR056009">
    <property type="entry name" value="DUF7587"/>
</dbReference>